<feature type="region of interest" description="Disordered" evidence="1">
    <location>
        <begin position="110"/>
        <end position="131"/>
    </location>
</feature>
<proteinExistence type="predicted"/>
<accession>A0ABV0X907</accession>
<evidence type="ECO:0000313" key="2">
    <source>
        <dbReference type="EMBL" id="MEQ2278370.1"/>
    </source>
</evidence>
<organism evidence="2 3">
    <name type="scientific">Xenotaenia resolanae</name>
    <dbReference type="NCBI Taxonomy" id="208358"/>
    <lineage>
        <taxon>Eukaryota</taxon>
        <taxon>Metazoa</taxon>
        <taxon>Chordata</taxon>
        <taxon>Craniata</taxon>
        <taxon>Vertebrata</taxon>
        <taxon>Euteleostomi</taxon>
        <taxon>Actinopterygii</taxon>
        <taxon>Neopterygii</taxon>
        <taxon>Teleostei</taxon>
        <taxon>Neoteleostei</taxon>
        <taxon>Acanthomorphata</taxon>
        <taxon>Ovalentaria</taxon>
        <taxon>Atherinomorphae</taxon>
        <taxon>Cyprinodontiformes</taxon>
        <taxon>Goodeidae</taxon>
        <taxon>Xenotaenia</taxon>
    </lineage>
</organism>
<name>A0ABV0X907_9TELE</name>
<feature type="non-terminal residue" evidence="2">
    <location>
        <position position="162"/>
    </location>
</feature>
<reference evidence="2 3" key="1">
    <citation type="submission" date="2021-06" db="EMBL/GenBank/DDBJ databases">
        <authorList>
            <person name="Palmer J.M."/>
        </authorList>
    </citation>
    <scope>NUCLEOTIDE SEQUENCE [LARGE SCALE GENOMIC DNA]</scope>
    <source>
        <strain evidence="2 3">XR_2019</strain>
        <tissue evidence="2">Muscle</tissue>
    </source>
</reference>
<feature type="compositionally biased region" description="Basic and acidic residues" evidence="1">
    <location>
        <begin position="1"/>
        <end position="10"/>
    </location>
</feature>
<sequence>MDQCDDRDSRVLPCKTSLGGGHEDQRKRPGPGPEPSSVSFKSDGSKDLGITFRYDQPSAAKRVEQQNSEVPSGPSAQQQQTQLDSIFMLLEENIVTFVKNELRKMQRVLSGDSPEPLQREDEEVLKGADEKDMRSCKEAFEKITLNFLRRMKQDKLAEQLKS</sequence>
<keyword evidence="3" id="KW-1185">Reference proteome</keyword>
<gene>
    <name evidence="2" type="ORF">XENORESO_017175</name>
</gene>
<dbReference type="EMBL" id="JAHRIM010095894">
    <property type="protein sequence ID" value="MEQ2278370.1"/>
    <property type="molecule type" value="Genomic_DNA"/>
</dbReference>
<feature type="region of interest" description="Disordered" evidence="1">
    <location>
        <begin position="1"/>
        <end position="80"/>
    </location>
</feature>
<evidence type="ECO:0000313" key="3">
    <source>
        <dbReference type="Proteomes" id="UP001444071"/>
    </source>
</evidence>
<evidence type="ECO:0000256" key="1">
    <source>
        <dbReference type="SAM" id="MobiDB-lite"/>
    </source>
</evidence>
<feature type="compositionally biased region" description="Polar residues" evidence="1">
    <location>
        <begin position="65"/>
        <end position="80"/>
    </location>
</feature>
<dbReference type="Proteomes" id="UP001444071">
    <property type="component" value="Unassembled WGS sequence"/>
</dbReference>
<protein>
    <submittedName>
        <fullName evidence="2">Uncharacterized protein</fullName>
    </submittedName>
</protein>
<comment type="caution">
    <text evidence="2">The sequence shown here is derived from an EMBL/GenBank/DDBJ whole genome shotgun (WGS) entry which is preliminary data.</text>
</comment>